<keyword evidence="2" id="KW-1185">Reference proteome</keyword>
<sequence length="228" mass="25951">MPLLRTIRSRRDLCATLLNRIHYSLFFADSLTIYAGRSKEATSSCSHLPVLNPDTSHMCVCDELSRQLEAWHDGLPEEVKPELTGATRGNRQAYLLRLLYWSSKQNIYRAFLIYVSSRAWEHAEVVPQAVLDMCGTCLDACRMYLMTARHLIYERTPYSYSYAMAWLTSSLLLSIAARSPPLQLLAEDIGTIHQVTIAHLKPWTQPHTSDRSAYEIACLVATKQHFDG</sequence>
<proteinExistence type="predicted"/>
<dbReference type="InterPro" id="IPR053181">
    <property type="entry name" value="EcdB-like_regulator"/>
</dbReference>
<evidence type="ECO:0000313" key="2">
    <source>
        <dbReference type="Proteomes" id="UP001160390"/>
    </source>
</evidence>
<dbReference type="PANTHER" id="PTHR47785">
    <property type="entry name" value="ZN(II)2CYS6 TRANSCRIPTION FACTOR (EUROFUNG)-RELATED-RELATED"/>
    <property type="match status" value="1"/>
</dbReference>
<name>A0AA35PXK9_9HYPO</name>
<reference evidence="1" key="1">
    <citation type="submission" date="2023-01" db="EMBL/GenBank/DDBJ databases">
        <authorList>
            <person name="Piombo E."/>
        </authorList>
    </citation>
    <scope>NUCLEOTIDE SEQUENCE</scope>
</reference>
<dbReference type="CDD" id="cd12148">
    <property type="entry name" value="fungal_TF_MHR"/>
    <property type="match status" value="1"/>
</dbReference>
<dbReference type="AlphaFoldDB" id="A0AA35PXK9"/>
<evidence type="ECO:0000313" key="1">
    <source>
        <dbReference type="EMBL" id="CAI6058978.1"/>
    </source>
</evidence>
<protein>
    <submittedName>
        <fullName evidence="1">Uncharacterized protein</fullName>
    </submittedName>
</protein>
<dbReference type="Proteomes" id="UP001160390">
    <property type="component" value="Unassembled WGS sequence"/>
</dbReference>
<dbReference type="EMBL" id="CABFNP030000615">
    <property type="protein sequence ID" value="CAI6058978.1"/>
    <property type="molecule type" value="Genomic_DNA"/>
</dbReference>
<comment type="caution">
    <text evidence="1">The sequence shown here is derived from an EMBL/GenBank/DDBJ whole genome shotgun (WGS) entry which is preliminary data.</text>
</comment>
<gene>
    <name evidence="1" type="ORF">CCHLO57077_00015851</name>
</gene>
<organism evidence="1 2">
    <name type="scientific">Clonostachys chloroleuca</name>
    <dbReference type="NCBI Taxonomy" id="1926264"/>
    <lineage>
        <taxon>Eukaryota</taxon>
        <taxon>Fungi</taxon>
        <taxon>Dikarya</taxon>
        <taxon>Ascomycota</taxon>
        <taxon>Pezizomycotina</taxon>
        <taxon>Sordariomycetes</taxon>
        <taxon>Hypocreomycetidae</taxon>
        <taxon>Hypocreales</taxon>
        <taxon>Bionectriaceae</taxon>
        <taxon>Clonostachys</taxon>
    </lineage>
</organism>
<accession>A0AA35PXK9</accession>